<keyword evidence="5" id="KW-1185">Reference proteome</keyword>
<feature type="domain" description="N-acetyltransferase" evidence="1">
    <location>
        <begin position="104"/>
        <end position="243"/>
    </location>
</feature>
<dbReference type="EMBL" id="JAGEMX010000002">
    <property type="protein sequence ID" value="MBO1829604.1"/>
    <property type="molecule type" value="Genomic_DNA"/>
</dbReference>
<evidence type="ECO:0000313" key="6">
    <source>
        <dbReference type="Proteomes" id="UP001220209"/>
    </source>
</evidence>
<dbReference type="EMBL" id="CP090641">
    <property type="protein sequence ID" value="WFN20169.1"/>
    <property type="molecule type" value="Genomic_DNA"/>
</dbReference>
<evidence type="ECO:0000313" key="2">
    <source>
        <dbReference type="EMBL" id="MBK1930099.1"/>
    </source>
</evidence>
<keyword evidence="4" id="KW-0012">Acyltransferase</keyword>
<dbReference type="Proteomes" id="UP000611459">
    <property type="component" value="Unassembled WGS sequence"/>
</dbReference>
<proteinExistence type="predicted"/>
<dbReference type="SUPFAM" id="SSF55729">
    <property type="entry name" value="Acyl-CoA N-acyltransferases (Nat)"/>
    <property type="match status" value="1"/>
</dbReference>
<reference evidence="3 5" key="2">
    <citation type="submission" date="2021-03" db="EMBL/GenBank/DDBJ databases">
        <title>Clinical course, treatment and visual outcome of an outbreak of Burkholderia contaminans endophthalmitis following cataract surgery.</title>
        <authorList>
            <person name="Lind C."/>
            <person name="Olsen K."/>
            <person name="Angelsen N.K."/>
            <person name="Krefting E.A."/>
            <person name="Fossen K."/>
            <person name="Gravningen K."/>
            <person name="Depoorter E."/>
            <person name="Vandamme P."/>
            <person name="Bertelsen G."/>
        </authorList>
    </citation>
    <scope>NUCLEOTIDE SEQUENCE [LARGE SCALE GENOMIC DNA]</scope>
    <source>
        <strain evidence="3 5">51242556</strain>
    </source>
</reference>
<organism evidence="4 6">
    <name type="scientific">Burkholderia contaminans</name>
    <dbReference type="NCBI Taxonomy" id="488447"/>
    <lineage>
        <taxon>Bacteria</taxon>
        <taxon>Pseudomonadati</taxon>
        <taxon>Pseudomonadota</taxon>
        <taxon>Betaproteobacteria</taxon>
        <taxon>Burkholderiales</taxon>
        <taxon>Burkholderiaceae</taxon>
        <taxon>Burkholderia</taxon>
        <taxon>Burkholderia cepacia complex</taxon>
    </lineage>
</organism>
<dbReference type="Proteomes" id="UP000664048">
    <property type="component" value="Unassembled WGS sequence"/>
</dbReference>
<dbReference type="InterPro" id="IPR027365">
    <property type="entry name" value="GNAT_acetyltra_YdfB-like"/>
</dbReference>
<dbReference type="Proteomes" id="UP001220209">
    <property type="component" value="Chromosome 2"/>
</dbReference>
<dbReference type="InterPro" id="IPR016181">
    <property type="entry name" value="Acyl_CoA_acyltransferase"/>
</dbReference>
<dbReference type="Gene3D" id="3.40.630.30">
    <property type="match status" value="1"/>
</dbReference>
<evidence type="ECO:0000313" key="4">
    <source>
        <dbReference type="EMBL" id="WFN20169.1"/>
    </source>
</evidence>
<dbReference type="EMBL" id="JAENIB010000002">
    <property type="protein sequence ID" value="MBK1930099.1"/>
    <property type="molecule type" value="Genomic_DNA"/>
</dbReference>
<dbReference type="PROSITE" id="PS51186">
    <property type="entry name" value="GNAT"/>
    <property type="match status" value="1"/>
</dbReference>
<reference evidence="2" key="1">
    <citation type="submission" date="2021-01" db="EMBL/GenBank/DDBJ databases">
        <title>Outbreak of Burkholderia contaminns endophthalmitis traced to a clinical ventilation system.</title>
        <authorList>
            <person name="Lipuma J."/>
            <person name="Spilker T."/>
            <person name="Kratholm J."/>
        </authorList>
    </citation>
    <scope>NUCLEOTIDE SEQUENCE</scope>
    <source>
        <strain evidence="2">HI4954</strain>
    </source>
</reference>
<evidence type="ECO:0000259" key="1">
    <source>
        <dbReference type="PROSITE" id="PS51186"/>
    </source>
</evidence>
<dbReference type="GeneID" id="93189668"/>
<gene>
    <name evidence="3" type="ORF">J4M89_09420</name>
    <name evidence="2" type="ORF">JIN94_09410</name>
    <name evidence="4" type="ORF">LXE91_30000</name>
</gene>
<dbReference type="EC" id="2.3.1.-" evidence="4"/>
<accession>A0A1E3G121</accession>
<evidence type="ECO:0000313" key="3">
    <source>
        <dbReference type="EMBL" id="MBO1829604.1"/>
    </source>
</evidence>
<dbReference type="AlphaFoldDB" id="A0A1E3G121"/>
<dbReference type="OrthoDB" id="9799092at2"/>
<dbReference type="InterPro" id="IPR000182">
    <property type="entry name" value="GNAT_dom"/>
</dbReference>
<sequence>MPDTHDWLDIDYRTLFCLHPDRRIERENDPDRSPAPRFWLGRCADGNLAGVRADVPPAVADALARLTSSEPPLAGRMQPAHLERYLTLLAPVPHWNIGLVYPLPHALDFDTDARVALIDGDSDAGRHLLHALSARGMPGGLFSMGFRSVADLWAPWCAAVVDGEVASVAFAARLSDVGAELGLATAPAFRGRGLAAAVTAAWSRLPSLQTRTLFYSTDSDNRASQRVASRLGLTLRGTTLRVG</sequence>
<protein>
    <submittedName>
        <fullName evidence="4">GNAT family N-acetyltransferase</fullName>
        <ecNumber evidence="4">2.3.1.-</ecNumber>
    </submittedName>
</protein>
<dbReference type="RefSeq" id="WP_039358181.1">
    <property type="nucleotide sequence ID" value="NZ_AP018357.1"/>
</dbReference>
<dbReference type="GO" id="GO:0016747">
    <property type="term" value="F:acyltransferase activity, transferring groups other than amino-acyl groups"/>
    <property type="evidence" value="ECO:0007669"/>
    <property type="project" value="InterPro"/>
</dbReference>
<dbReference type="Pfam" id="PF12746">
    <property type="entry name" value="GNAT_acetyltran"/>
    <property type="match status" value="1"/>
</dbReference>
<name>A0A1E3G121_9BURK</name>
<evidence type="ECO:0000313" key="5">
    <source>
        <dbReference type="Proteomes" id="UP000664048"/>
    </source>
</evidence>
<keyword evidence="4" id="KW-0808">Transferase</keyword>
<reference evidence="4 6" key="3">
    <citation type="submission" date="2021-12" db="EMBL/GenBank/DDBJ databases">
        <title>Genomic and phenotypic characterization of three Burkholderia contaminans isolates recovered from different sources.</title>
        <authorList>
            <person name="Lopez De Volder A."/>
            <person name="Fan Y."/>
            <person name="Nunvar J."/>
            <person name="Herrera T."/>
            <person name="Timp W."/>
            <person name="Degrossi J."/>
        </authorList>
    </citation>
    <scope>NUCLEOTIDE SEQUENCE [LARGE SCALE GENOMIC DNA]</scope>
    <source>
        <strain evidence="4 6">LMG 23361</strain>
    </source>
</reference>